<name>A0AA40E147_9PEZI</name>
<evidence type="ECO:0000256" key="1">
    <source>
        <dbReference type="ARBA" id="ARBA00007768"/>
    </source>
</evidence>
<reference evidence="3" key="1">
    <citation type="submission" date="2023-06" db="EMBL/GenBank/DDBJ databases">
        <title>Genome-scale phylogeny and comparative genomics of the fungal order Sordariales.</title>
        <authorList>
            <consortium name="Lawrence Berkeley National Laboratory"/>
            <person name="Hensen N."/>
            <person name="Bonometti L."/>
            <person name="Westerberg I."/>
            <person name="Brannstrom I.O."/>
            <person name="Guillou S."/>
            <person name="Cros-Aarteil S."/>
            <person name="Calhoun S."/>
            <person name="Haridas S."/>
            <person name="Kuo A."/>
            <person name="Mondo S."/>
            <person name="Pangilinan J."/>
            <person name="Riley R."/>
            <person name="Labutti K."/>
            <person name="Andreopoulos B."/>
            <person name="Lipzen A."/>
            <person name="Chen C."/>
            <person name="Yanf M."/>
            <person name="Daum C."/>
            <person name="Ng V."/>
            <person name="Clum A."/>
            <person name="Steindorff A."/>
            <person name="Ohm R."/>
            <person name="Martin F."/>
            <person name="Silar P."/>
            <person name="Natvig D."/>
            <person name="Lalanne C."/>
            <person name="Gautier V."/>
            <person name="Ament-Velasquez S.L."/>
            <person name="Kruys A."/>
            <person name="Hutchinson M.I."/>
            <person name="Powell A.J."/>
            <person name="Barry K."/>
            <person name="Miller A.N."/>
            <person name="Grigoriev I.V."/>
            <person name="Debuchy R."/>
            <person name="Gladieux P."/>
            <person name="Thoren M.H."/>
            <person name="Johannesson H."/>
        </authorList>
    </citation>
    <scope>NUCLEOTIDE SEQUENCE</scope>
    <source>
        <strain evidence="3">SMH4607-1</strain>
    </source>
</reference>
<gene>
    <name evidence="3" type="ORF">B0H67DRAFT_534928</name>
</gene>
<dbReference type="Proteomes" id="UP001172102">
    <property type="component" value="Unassembled WGS sequence"/>
</dbReference>
<dbReference type="InterPro" id="IPR005627">
    <property type="entry name" value="CutC-like"/>
</dbReference>
<sequence>MIRPRGPPGPNAEGQYPDPDFVYSADEFAEMRRSIVTFKQSGLLNPEKGDGFVFGLLRKGHSGEDGVHIDIERNAALVALAKPFKCVFHRAFDDVIDQGADNSWKAGLETVMSLGFDGILTSGGRGGAHDNAERLGQIAASAGGLIELIVGGGVRSGNVREISNRMGVADTKVWFHSSCLSSSGGIMCFDESEEAQLHRRLESLGGGEKLRAIGCKYSQIASA</sequence>
<comment type="caution">
    <text evidence="3">The sequence shown here is derived from an EMBL/GenBank/DDBJ whole genome shotgun (WGS) entry which is preliminary data.</text>
</comment>
<proteinExistence type="inferred from homology"/>
<organism evidence="3 4">
    <name type="scientific">Lasiosphaeris hirsuta</name>
    <dbReference type="NCBI Taxonomy" id="260670"/>
    <lineage>
        <taxon>Eukaryota</taxon>
        <taxon>Fungi</taxon>
        <taxon>Dikarya</taxon>
        <taxon>Ascomycota</taxon>
        <taxon>Pezizomycotina</taxon>
        <taxon>Sordariomycetes</taxon>
        <taxon>Sordariomycetidae</taxon>
        <taxon>Sordariales</taxon>
        <taxon>Lasiosphaeriaceae</taxon>
        <taxon>Lasiosphaeris</taxon>
    </lineage>
</organism>
<dbReference type="SUPFAM" id="SSF110395">
    <property type="entry name" value="CutC-like"/>
    <property type="match status" value="1"/>
</dbReference>
<accession>A0AA40E147</accession>
<dbReference type="AlphaFoldDB" id="A0AA40E147"/>
<dbReference type="Pfam" id="PF03932">
    <property type="entry name" value="CutC"/>
    <property type="match status" value="1"/>
</dbReference>
<dbReference type="PANTHER" id="PTHR12598">
    <property type="entry name" value="COPPER HOMEOSTASIS PROTEIN CUTC"/>
    <property type="match status" value="1"/>
</dbReference>
<evidence type="ECO:0000313" key="4">
    <source>
        <dbReference type="Proteomes" id="UP001172102"/>
    </source>
</evidence>
<dbReference type="GO" id="GO:0005507">
    <property type="term" value="F:copper ion binding"/>
    <property type="evidence" value="ECO:0007669"/>
    <property type="project" value="TreeGrafter"/>
</dbReference>
<dbReference type="PANTHER" id="PTHR12598:SF0">
    <property type="entry name" value="COPPER HOMEOSTASIS PROTEIN CUTC HOMOLOG"/>
    <property type="match status" value="1"/>
</dbReference>
<evidence type="ECO:0000256" key="2">
    <source>
        <dbReference type="ARBA" id="ARBA00019014"/>
    </source>
</evidence>
<comment type="similarity">
    <text evidence="1">Belongs to the CutC family.</text>
</comment>
<dbReference type="EMBL" id="JAUKUA010000003">
    <property type="protein sequence ID" value="KAK0720411.1"/>
    <property type="molecule type" value="Genomic_DNA"/>
</dbReference>
<dbReference type="Gene3D" id="3.20.20.380">
    <property type="entry name" value="Copper homeostasis (CutC) domain"/>
    <property type="match status" value="1"/>
</dbReference>
<evidence type="ECO:0000313" key="3">
    <source>
        <dbReference type="EMBL" id="KAK0720411.1"/>
    </source>
</evidence>
<dbReference type="InterPro" id="IPR036822">
    <property type="entry name" value="CutC-like_dom_sf"/>
</dbReference>
<protein>
    <recommendedName>
        <fullName evidence="2">Copper homeostasis protein cutC homolog</fullName>
    </recommendedName>
</protein>
<keyword evidence="4" id="KW-1185">Reference proteome</keyword>